<gene>
    <name evidence="1" type="ORF">F6A08_15835</name>
</gene>
<dbReference type="RefSeq" id="WP_151459979.1">
    <property type="nucleotide sequence ID" value="NZ_JAQEIV010000004.1"/>
</dbReference>
<sequence length="351" mass="38907">MSDPRRPLRVMQSFGAPRVTTNPYITMLDEALAATDGIEHVRFSWREALLGRYDVFHWHWPEVKLHGSSAVSSVGKYALTGLLALRHGLSRRIAVVRTVHNLDLPDDNAARLWLLRRIDRQADHRIVLNETTPLPAGTAQTVILHGHYRDWYGVQPRAERLRGRLGTFGGVRRYKGVSGFVDAYADAVARDPEISMIVGGKASSAELAEDLRTRVADLPNVVLELEFLSDAELVQLVTGSELIVLAYRFMHNSGSVLAALSLDRPVLVPRNAPNEALAAEVGPEWVQMYDGEVDADALLEALRAVRAITGDRPDLSRREWDDAGAAHAAAYREALRARLARVRPRGRAVEA</sequence>
<comment type="caution">
    <text evidence="1">The sequence shown here is derived from an EMBL/GenBank/DDBJ whole genome shotgun (WGS) entry which is preliminary data.</text>
</comment>
<reference evidence="2" key="1">
    <citation type="submission" date="2019-09" db="EMBL/GenBank/DDBJ databases">
        <title>Whole genome sequencing of Microbacterium maritypicum.</title>
        <authorList>
            <person name="Lenchi N."/>
        </authorList>
    </citation>
    <scope>NUCLEOTIDE SEQUENCE [LARGE SCALE GENOMIC DNA]</scope>
    <source>
        <strain evidence="2">G1</strain>
    </source>
</reference>
<name>A0ABQ6V3F6_9MICO</name>
<organism evidence="1 2">
    <name type="scientific">Microbacterium algeriense</name>
    <dbReference type="NCBI Taxonomy" id="2615184"/>
    <lineage>
        <taxon>Bacteria</taxon>
        <taxon>Bacillati</taxon>
        <taxon>Actinomycetota</taxon>
        <taxon>Actinomycetes</taxon>
        <taxon>Micrococcales</taxon>
        <taxon>Microbacteriaceae</taxon>
        <taxon>Microbacterium</taxon>
    </lineage>
</organism>
<evidence type="ECO:0000313" key="1">
    <source>
        <dbReference type="EMBL" id="KAB1862485.1"/>
    </source>
</evidence>
<protein>
    <submittedName>
        <fullName evidence="1">Glycosyl transferase</fullName>
    </submittedName>
</protein>
<evidence type="ECO:0000313" key="2">
    <source>
        <dbReference type="Proteomes" id="UP000478836"/>
    </source>
</evidence>
<dbReference type="GeneID" id="77477939"/>
<proteinExistence type="predicted"/>
<dbReference type="Gene3D" id="3.40.50.2000">
    <property type="entry name" value="Glycogen Phosphorylase B"/>
    <property type="match status" value="1"/>
</dbReference>
<dbReference type="GO" id="GO:0016740">
    <property type="term" value="F:transferase activity"/>
    <property type="evidence" value="ECO:0007669"/>
    <property type="project" value="UniProtKB-KW"/>
</dbReference>
<dbReference type="Proteomes" id="UP000478836">
    <property type="component" value="Unassembled WGS sequence"/>
</dbReference>
<keyword evidence="2" id="KW-1185">Reference proteome</keyword>
<keyword evidence="1" id="KW-0808">Transferase</keyword>
<accession>A0ABQ6V3F6</accession>
<dbReference type="EMBL" id="WAAO01000003">
    <property type="protein sequence ID" value="KAB1862485.1"/>
    <property type="molecule type" value="Genomic_DNA"/>
</dbReference>
<dbReference type="SUPFAM" id="SSF53756">
    <property type="entry name" value="UDP-Glycosyltransferase/glycogen phosphorylase"/>
    <property type="match status" value="1"/>
</dbReference>